<dbReference type="PANTHER" id="PTHR33048:SF47">
    <property type="entry name" value="INTEGRAL MEMBRANE PROTEIN-RELATED"/>
    <property type="match status" value="1"/>
</dbReference>
<feature type="transmembrane region" description="Helical" evidence="7">
    <location>
        <begin position="175"/>
        <end position="194"/>
    </location>
</feature>
<keyword evidence="3 7" id="KW-1133">Transmembrane helix</keyword>
<dbReference type="KEGG" id="cthr:CTHT_0026830"/>
<feature type="transmembrane region" description="Helical" evidence="7">
    <location>
        <begin position="95"/>
        <end position="113"/>
    </location>
</feature>
<evidence type="ECO:0000256" key="7">
    <source>
        <dbReference type="SAM" id="Phobius"/>
    </source>
</evidence>
<evidence type="ECO:0000256" key="2">
    <source>
        <dbReference type="ARBA" id="ARBA00022692"/>
    </source>
</evidence>
<organism evidence="10">
    <name type="scientific">Chaetomium thermophilum (strain DSM 1495 / CBS 144.50 / IMI 039719)</name>
    <name type="common">Thermochaetoides thermophila</name>
    <dbReference type="NCBI Taxonomy" id="759272"/>
    <lineage>
        <taxon>Eukaryota</taxon>
        <taxon>Fungi</taxon>
        <taxon>Dikarya</taxon>
        <taxon>Ascomycota</taxon>
        <taxon>Pezizomycotina</taxon>
        <taxon>Sordariomycetes</taxon>
        <taxon>Sordariomycetidae</taxon>
        <taxon>Sordariales</taxon>
        <taxon>Chaetomiaceae</taxon>
        <taxon>Thermochaetoides</taxon>
    </lineage>
</organism>
<evidence type="ECO:0000313" key="9">
    <source>
        <dbReference type="EMBL" id="EGS20845.1"/>
    </source>
</evidence>
<feature type="region of interest" description="Disordered" evidence="6">
    <location>
        <begin position="251"/>
        <end position="321"/>
    </location>
</feature>
<evidence type="ECO:0000259" key="8">
    <source>
        <dbReference type="Pfam" id="PF20684"/>
    </source>
</evidence>
<keyword evidence="2 7" id="KW-0812">Transmembrane</keyword>
<dbReference type="AlphaFoldDB" id="G0S6T7"/>
<dbReference type="OMA" id="IDANGPP"/>
<feature type="domain" description="Rhodopsin" evidence="8">
    <location>
        <begin position="39"/>
        <end position="169"/>
    </location>
</feature>
<feature type="region of interest" description="Disordered" evidence="6">
    <location>
        <begin position="388"/>
        <end position="451"/>
    </location>
</feature>
<evidence type="ECO:0000256" key="3">
    <source>
        <dbReference type="ARBA" id="ARBA00022989"/>
    </source>
</evidence>
<evidence type="ECO:0000256" key="4">
    <source>
        <dbReference type="ARBA" id="ARBA00023136"/>
    </source>
</evidence>
<dbReference type="eggNOG" id="ENOG502SN0C">
    <property type="taxonomic scope" value="Eukaryota"/>
</dbReference>
<protein>
    <recommendedName>
        <fullName evidence="8">Rhodopsin domain-containing protein</fullName>
    </recommendedName>
</protein>
<evidence type="ECO:0000256" key="6">
    <source>
        <dbReference type="SAM" id="MobiDB-lite"/>
    </source>
</evidence>
<dbReference type="InterPro" id="IPR049326">
    <property type="entry name" value="Rhodopsin_dom_fungi"/>
</dbReference>
<dbReference type="Proteomes" id="UP000008066">
    <property type="component" value="Unassembled WGS sequence"/>
</dbReference>
<evidence type="ECO:0000313" key="10">
    <source>
        <dbReference type="Proteomes" id="UP000008066"/>
    </source>
</evidence>
<gene>
    <name evidence="9" type="ORF">CTHT_0026830</name>
</gene>
<keyword evidence="4 7" id="KW-0472">Membrane</keyword>
<feature type="transmembrane region" description="Helical" evidence="7">
    <location>
        <begin position="20"/>
        <end position="43"/>
    </location>
</feature>
<feature type="region of interest" description="Disordered" evidence="6">
    <location>
        <begin position="336"/>
        <end position="369"/>
    </location>
</feature>
<dbReference type="OrthoDB" id="5283415at2759"/>
<proteinExistence type="inferred from homology"/>
<comment type="similarity">
    <text evidence="5">Belongs to the SAT4 family.</text>
</comment>
<dbReference type="EMBL" id="GL988041">
    <property type="protein sequence ID" value="EGS20845.1"/>
    <property type="molecule type" value="Genomic_DNA"/>
</dbReference>
<dbReference type="GeneID" id="18256721"/>
<dbReference type="InterPro" id="IPR052337">
    <property type="entry name" value="SAT4-like"/>
</dbReference>
<feature type="compositionally biased region" description="Low complexity" evidence="6">
    <location>
        <begin position="388"/>
        <end position="411"/>
    </location>
</feature>
<feature type="transmembrane region" description="Helical" evidence="7">
    <location>
        <begin position="134"/>
        <end position="155"/>
    </location>
</feature>
<dbReference type="RefSeq" id="XP_006693141.1">
    <property type="nucleotide sequence ID" value="XM_006693078.1"/>
</dbReference>
<accession>G0S6T7</accession>
<evidence type="ECO:0000256" key="5">
    <source>
        <dbReference type="ARBA" id="ARBA00038359"/>
    </source>
</evidence>
<reference evidence="9 10" key="1">
    <citation type="journal article" date="2011" name="Cell">
        <title>Insight into structure and assembly of the nuclear pore complex by utilizing the genome of a eukaryotic thermophile.</title>
        <authorList>
            <person name="Amlacher S."/>
            <person name="Sarges P."/>
            <person name="Flemming D."/>
            <person name="van Noort V."/>
            <person name="Kunze R."/>
            <person name="Devos D.P."/>
            <person name="Arumugam M."/>
            <person name="Bork P."/>
            <person name="Hurt E."/>
        </authorList>
    </citation>
    <scope>NUCLEOTIDE SEQUENCE [LARGE SCALE GENOMIC DNA]</scope>
    <source>
        <strain evidence="10">DSM 1495 / CBS 144.50 / IMI 039719</strain>
    </source>
</reference>
<sequence length="451" mass="49703">MDAFTILAHPALSGSSVLHAFALFVNFFFPALALIVVGLRVAGRVVAGQFAIDDWLVGIAMLLSLAQTVVSFFFIKTNFIGIPPEKVPPHDPTQGLIWLYAVQILYQPILSLVKSSALIFLSRLFGQKEWVRRTLVWFNAVNIAHMVGTLFAVVLQCLPIPFNWDPTTTNGRVTITSIIRLLLLIQGLFALSIFPRAMMDGNIGFVTSVIETNLALITASAPALRPIFRSRANGGWFATARSMAVSRKTVSDESDEVEKGLRKIRSRKSIDANGPPPVVGSGVGGKFGRGGRRGGRSMRNNPLFSRRNKMEWKPSGFRGDNKIRGVRNRHIIRVRTDLVTPLQGPAPPSPRTSEEPLTRTRSNTNGGVTIRVSDIQREIDGIINAHKPSCWPSSAAAFSPSSGPSSKRGPPCQAKYQREHEGQQNCRAGATLQRKHLPRRPRQREHQAQEK</sequence>
<keyword evidence="10" id="KW-1185">Reference proteome</keyword>
<comment type="subcellular location">
    <subcellularLocation>
        <location evidence="1">Membrane</location>
        <topology evidence="1">Multi-pass membrane protein</topology>
    </subcellularLocation>
</comment>
<evidence type="ECO:0000256" key="1">
    <source>
        <dbReference type="ARBA" id="ARBA00004141"/>
    </source>
</evidence>
<feature type="transmembrane region" description="Helical" evidence="7">
    <location>
        <begin position="55"/>
        <end position="75"/>
    </location>
</feature>
<dbReference type="GO" id="GO:0016020">
    <property type="term" value="C:membrane"/>
    <property type="evidence" value="ECO:0007669"/>
    <property type="project" value="UniProtKB-SubCell"/>
</dbReference>
<name>G0S6T7_CHATD</name>
<dbReference type="PANTHER" id="PTHR33048">
    <property type="entry name" value="PTH11-LIKE INTEGRAL MEMBRANE PROTEIN (AFU_ORTHOLOGUE AFUA_5G11245)"/>
    <property type="match status" value="1"/>
</dbReference>
<dbReference type="HOGENOM" id="CLU_028200_29_1_1"/>
<dbReference type="Pfam" id="PF20684">
    <property type="entry name" value="Fung_rhodopsin"/>
    <property type="match status" value="1"/>
</dbReference>
<feature type="compositionally biased region" description="Basic residues" evidence="6">
    <location>
        <begin position="433"/>
        <end position="443"/>
    </location>
</feature>